<evidence type="ECO:0000313" key="3">
    <source>
        <dbReference type="EMBL" id="SEO59036.1"/>
    </source>
</evidence>
<dbReference type="Proteomes" id="UP000198847">
    <property type="component" value="Unassembled WGS sequence"/>
</dbReference>
<evidence type="ECO:0000313" key="4">
    <source>
        <dbReference type="Proteomes" id="UP000198847"/>
    </source>
</evidence>
<feature type="domain" description="PTS EIIB type-2" evidence="2">
    <location>
        <begin position="4"/>
        <end position="97"/>
    </location>
</feature>
<dbReference type="GO" id="GO:0009401">
    <property type="term" value="P:phosphoenolpyruvate-dependent sugar phosphotransferase system"/>
    <property type="evidence" value="ECO:0007669"/>
    <property type="project" value="InterPro"/>
</dbReference>
<name>A0A1H8QY82_9FIRM</name>
<dbReference type="GO" id="GO:0008982">
    <property type="term" value="F:protein-N(PI)-phosphohistidine-sugar phosphotransferase activity"/>
    <property type="evidence" value="ECO:0007669"/>
    <property type="project" value="InterPro"/>
</dbReference>
<dbReference type="PROSITE" id="PS51099">
    <property type="entry name" value="PTS_EIIB_TYPE_2"/>
    <property type="match status" value="1"/>
</dbReference>
<accession>A0A1H8QY82</accession>
<dbReference type="Pfam" id="PF02302">
    <property type="entry name" value="PTS_IIB"/>
    <property type="match status" value="1"/>
</dbReference>
<dbReference type="InterPro" id="IPR013011">
    <property type="entry name" value="PTS_EIIB_2"/>
</dbReference>
<keyword evidence="4" id="KW-1185">Reference proteome</keyword>
<dbReference type="InterPro" id="IPR036095">
    <property type="entry name" value="PTS_EIIB-like_sf"/>
</dbReference>
<organism evidence="3 4">
    <name type="scientific">Propionispora vibrioides</name>
    <dbReference type="NCBI Taxonomy" id="112903"/>
    <lineage>
        <taxon>Bacteria</taxon>
        <taxon>Bacillati</taxon>
        <taxon>Bacillota</taxon>
        <taxon>Negativicutes</taxon>
        <taxon>Selenomonadales</taxon>
        <taxon>Sporomusaceae</taxon>
        <taxon>Propionispora</taxon>
    </lineage>
</organism>
<dbReference type="CDD" id="cd05566">
    <property type="entry name" value="PTS_IIB_galactitol"/>
    <property type="match status" value="1"/>
</dbReference>
<dbReference type="RefSeq" id="WP_091744074.1">
    <property type="nucleotide sequence ID" value="NZ_FODY01000003.1"/>
</dbReference>
<dbReference type="InterPro" id="IPR003501">
    <property type="entry name" value="PTS_EIIB_2/3"/>
</dbReference>
<dbReference type="AlphaFoldDB" id="A0A1H8QY82"/>
<reference evidence="3 4" key="1">
    <citation type="submission" date="2016-10" db="EMBL/GenBank/DDBJ databases">
        <authorList>
            <person name="de Groot N.N."/>
        </authorList>
    </citation>
    <scope>NUCLEOTIDE SEQUENCE [LARGE SCALE GENOMIC DNA]</scope>
    <source>
        <strain evidence="3 4">DSM 13305</strain>
    </source>
</reference>
<dbReference type="STRING" id="112903.SAMN04490178_10399"/>
<keyword evidence="1" id="KW-0808">Transferase</keyword>
<sequence>MAIKKILCACGTGIATSTVVANKVRQLCKENGIDASVDTCKVTEAAQRAINMKADLIVGSTQVPGDTQGIPIIIGMAFLSGMKLPETKAKILEVLKK</sequence>
<dbReference type="OrthoDB" id="6505030at2"/>
<dbReference type="EMBL" id="FODY01000003">
    <property type="protein sequence ID" value="SEO59036.1"/>
    <property type="molecule type" value="Genomic_DNA"/>
</dbReference>
<protein>
    <submittedName>
        <fullName evidence="3">PTS system, galactitol-specific IIB component</fullName>
    </submittedName>
</protein>
<dbReference type="SUPFAM" id="SSF52794">
    <property type="entry name" value="PTS system IIB component-like"/>
    <property type="match status" value="1"/>
</dbReference>
<gene>
    <name evidence="3" type="ORF">SAMN04490178_10399</name>
</gene>
<evidence type="ECO:0000259" key="2">
    <source>
        <dbReference type="PROSITE" id="PS51099"/>
    </source>
</evidence>
<evidence type="ECO:0000256" key="1">
    <source>
        <dbReference type="ARBA" id="ARBA00022679"/>
    </source>
</evidence>
<proteinExistence type="predicted"/>
<dbReference type="Gene3D" id="3.40.50.2300">
    <property type="match status" value="1"/>
</dbReference>